<dbReference type="GO" id="GO:0012505">
    <property type="term" value="C:endomembrane system"/>
    <property type="evidence" value="ECO:0007669"/>
    <property type="project" value="UniProtKB-SubCell"/>
</dbReference>
<dbReference type="GO" id="GO:0046856">
    <property type="term" value="P:phosphatidylinositol dephosphorylation"/>
    <property type="evidence" value="ECO:0007669"/>
    <property type="project" value="TreeGrafter"/>
</dbReference>
<evidence type="ECO:0000256" key="1">
    <source>
        <dbReference type="ARBA" id="ARBA00004184"/>
    </source>
</evidence>
<sequence length="558" mass="65022">ANIGYISPIGKIYGRVIVTNYRLRFEAKDSPIRQNKCCQFDVPLGCISRVEKVGYSTVSRGEDSYGLEITCKDMRNIRFTHQQTNHSRRPLYENLQRFAFPASNKMNFFALSYKPEWTFDGWTVYDPLKEFHRLNIPNESWRISRINDRYEFADTYPALLAIPAAAIAEGEEFLHKVAEFRSKQRIPVLSWLNPLTQAAITRSSQPMVGVTSRKSVEDEKYLQMIIEANAHAHQLLIFDARPVVNAKVNKAKGGGFEDSYSNCRLIFLDIQNIHVVRESMRKLKDCSFVRLDEKNWLKNLDETKWLSHIQMILEGATQIAAEVEDNSASVLVHCSDGWDRTSQLTSLAMIELDPYYRTISGFGVLIEKEWCAFGHKFAHRVGHGDDKYSDSERSPIFVQFIDCVWQIQDQFPFAFEFNSSLLITILDELYSCRFGTFLCNNEKQRFREQHLKQCTISLWSYVDANKRSFLNPFYNHYPRHIDVLRPNTKMARIKPWRDYYFRYCPKIIAQDLFSNYLNRLLKVFDFNAIVNEKILQRIESLGAVIRAREQSINKTAST</sequence>
<protein>
    <recommendedName>
        <fullName evidence="4">phosphatidylinositol-3,5-bisphosphate 3-phosphatase</fullName>
        <ecNumber evidence="4">3.1.3.95</ecNumber>
    </recommendedName>
</protein>
<dbReference type="SMART" id="SM00404">
    <property type="entry name" value="PTPc_motif"/>
    <property type="match status" value="1"/>
</dbReference>
<dbReference type="EC" id="3.1.3.95" evidence="4"/>
<evidence type="ECO:0000256" key="8">
    <source>
        <dbReference type="PIRSR" id="PIRSR630564-2"/>
    </source>
</evidence>
<dbReference type="PROSITE" id="PS51339">
    <property type="entry name" value="PPASE_MYOTUBULARIN"/>
    <property type="match status" value="1"/>
</dbReference>
<feature type="binding site" evidence="8">
    <location>
        <begin position="272"/>
        <end position="273"/>
    </location>
    <ligand>
        <name>substrate</name>
    </ligand>
</feature>
<evidence type="ECO:0000313" key="12">
    <source>
        <dbReference type="Proteomes" id="UP000038040"/>
    </source>
</evidence>
<evidence type="ECO:0000313" key="11">
    <source>
        <dbReference type="EMBL" id="VDN53717.1"/>
    </source>
</evidence>
<feature type="domain" description="Tyrosine specific protein phosphatases" evidence="9">
    <location>
        <begin position="303"/>
        <end position="351"/>
    </location>
</feature>
<dbReference type="OrthoDB" id="271628at2759"/>
<keyword evidence="5" id="KW-0963">Cytoplasm</keyword>
<dbReference type="EMBL" id="UYYG01000168">
    <property type="protein sequence ID" value="VDN53717.1"/>
    <property type="molecule type" value="Genomic_DNA"/>
</dbReference>
<dbReference type="PROSITE" id="PS50056">
    <property type="entry name" value="TYR_PHOSPHATASE_2"/>
    <property type="match status" value="1"/>
</dbReference>
<accession>A0A158Q6I3</accession>
<dbReference type="InterPro" id="IPR004182">
    <property type="entry name" value="GRAM"/>
</dbReference>
<dbReference type="WBParaSite" id="DME_0001018001-mRNA-1">
    <property type="protein sequence ID" value="DME_0001018001-mRNA-1"/>
    <property type="gene ID" value="DME_0001018001"/>
</dbReference>
<feature type="binding site" evidence="8">
    <location>
        <begin position="249"/>
        <end position="252"/>
    </location>
    <ligand>
        <name>substrate</name>
    </ligand>
</feature>
<keyword evidence="13" id="KW-1185">Reference proteome</keyword>
<evidence type="ECO:0000259" key="10">
    <source>
        <dbReference type="PROSITE" id="PS51339"/>
    </source>
</evidence>
<dbReference type="GO" id="GO:0016020">
    <property type="term" value="C:membrane"/>
    <property type="evidence" value="ECO:0007669"/>
    <property type="project" value="TreeGrafter"/>
</dbReference>
<dbReference type="Proteomes" id="UP000274756">
    <property type="component" value="Unassembled WGS sequence"/>
</dbReference>
<dbReference type="Pfam" id="PF02893">
    <property type="entry name" value="GRAM"/>
    <property type="match status" value="1"/>
</dbReference>
<dbReference type="Proteomes" id="UP000038040">
    <property type="component" value="Unplaced"/>
</dbReference>
<evidence type="ECO:0000256" key="7">
    <source>
        <dbReference type="PIRSR" id="PIRSR630564-1"/>
    </source>
</evidence>
<dbReference type="SUPFAM" id="SSF50729">
    <property type="entry name" value="PH domain-like"/>
    <property type="match status" value="1"/>
</dbReference>
<dbReference type="SUPFAM" id="SSF52799">
    <property type="entry name" value="(Phosphotyrosine protein) phosphatases II"/>
    <property type="match status" value="1"/>
</dbReference>
<comment type="similarity">
    <text evidence="3">Belongs to the protein-tyrosine phosphatase family. Non-receptor class myotubularin subfamily.</text>
</comment>
<dbReference type="GO" id="GO:0004438">
    <property type="term" value="F:phosphatidylinositol-3-phosphate phosphatase activity"/>
    <property type="evidence" value="ECO:0007669"/>
    <property type="project" value="TreeGrafter"/>
</dbReference>
<evidence type="ECO:0000256" key="2">
    <source>
        <dbReference type="ARBA" id="ARBA00004496"/>
    </source>
</evidence>
<name>A0A158Q6I3_DRAME</name>
<gene>
    <name evidence="11" type="ORF">DME_LOCUS3690</name>
</gene>
<dbReference type="GO" id="GO:0052629">
    <property type="term" value="F:phosphatidylinositol-3,5-bisphosphate 3-phosphatase activity"/>
    <property type="evidence" value="ECO:0007669"/>
    <property type="project" value="UniProtKB-EC"/>
</dbReference>
<feature type="domain" description="Myotubularin phosphatase" evidence="10">
    <location>
        <begin position="121"/>
        <end position="500"/>
    </location>
</feature>
<comment type="subcellular location">
    <subcellularLocation>
        <location evidence="2">Cytoplasm</location>
    </subcellularLocation>
    <subcellularLocation>
        <location evidence="1">Endomembrane system</location>
        <topology evidence="1">Peripheral membrane protein</topology>
    </subcellularLocation>
</comment>
<dbReference type="InterPro" id="IPR000387">
    <property type="entry name" value="Tyr_Pase_dom"/>
</dbReference>
<evidence type="ECO:0000256" key="6">
    <source>
        <dbReference type="ARBA" id="ARBA00023098"/>
    </source>
</evidence>
<organism evidence="12 14">
    <name type="scientific">Dracunculus medinensis</name>
    <name type="common">Guinea worm</name>
    <dbReference type="NCBI Taxonomy" id="318479"/>
    <lineage>
        <taxon>Eukaryota</taxon>
        <taxon>Metazoa</taxon>
        <taxon>Ecdysozoa</taxon>
        <taxon>Nematoda</taxon>
        <taxon>Chromadorea</taxon>
        <taxon>Rhabditida</taxon>
        <taxon>Spirurina</taxon>
        <taxon>Dracunculoidea</taxon>
        <taxon>Dracunculidae</taxon>
        <taxon>Dracunculus</taxon>
    </lineage>
</organism>
<dbReference type="PROSITE" id="PS00383">
    <property type="entry name" value="TYR_PHOSPHATASE_1"/>
    <property type="match status" value="1"/>
</dbReference>
<keyword evidence="6" id="KW-0443">Lipid metabolism</keyword>
<evidence type="ECO:0000256" key="3">
    <source>
        <dbReference type="ARBA" id="ARBA00007471"/>
    </source>
</evidence>
<evidence type="ECO:0000313" key="14">
    <source>
        <dbReference type="WBParaSite" id="DME_0001018001-mRNA-1"/>
    </source>
</evidence>
<dbReference type="InterPro" id="IPR003595">
    <property type="entry name" value="Tyr_Pase_cat"/>
</dbReference>
<feature type="binding site" evidence="8">
    <location>
        <begin position="334"/>
        <end position="340"/>
    </location>
    <ligand>
        <name>substrate</name>
    </ligand>
</feature>
<dbReference type="CDD" id="cd13223">
    <property type="entry name" value="PH-GRAM_MTM-like"/>
    <property type="match status" value="1"/>
</dbReference>
<dbReference type="InterPro" id="IPR011993">
    <property type="entry name" value="PH-like_dom_sf"/>
</dbReference>
<dbReference type="InterPro" id="IPR030564">
    <property type="entry name" value="Myotubularin"/>
</dbReference>
<dbReference type="PANTHER" id="PTHR10807:SF128">
    <property type="entry name" value="PHOSPHATIDYLINOSITOL-3,5-BISPHOSPHATE 3-PHOSPHATASE"/>
    <property type="match status" value="1"/>
</dbReference>
<reference evidence="14" key="1">
    <citation type="submission" date="2016-04" db="UniProtKB">
        <authorList>
            <consortium name="WormBaseParasite"/>
        </authorList>
    </citation>
    <scope>IDENTIFICATION</scope>
</reference>
<feature type="active site" description="Phosphocysteine intermediate" evidence="7">
    <location>
        <position position="334"/>
    </location>
</feature>
<evidence type="ECO:0000313" key="13">
    <source>
        <dbReference type="Proteomes" id="UP000274756"/>
    </source>
</evidence>
<dbReference type="InterPro" id="IPR016130">
    <property type="entry name" value="Tyr_Pase_AS"/>
</dbReference>
<dbReference type="Pfam" id="PF06602">
    <property type="entry name" value="Myotub-related"/>
    <property type="match status" value="1"/>
</dbReference>
<dbReference type="PANTHER" id="PTHR10807">
    <property type="entry name" value="MYOTUBULARIN-RELATED"/>
    <property type="match status" value="1"/>
</dbReference>
<dbReference type="STRING" id="318479.A0A158Q6I3"/>
<evidence type="ECO:0000256" key="5">
    <source>
        <dbReference type="ARBA" id="ARBA00022490"/>
    </source>
</evidence>
<evidence type="ECO:0000256" key="4">
    <source>
        <dbReference type="ARBA" id="ARBA00012903"/>
    </source>
</evidence>
<evidence type="ECO:0000259" key="9">
    <source>
        <dbReference type="PROSITE" id="PS50056"/>
    </source>
</evidence>
<dbReference type="InterPro" id="IPR010569">
    <property type="entry name" value="Myotubularin-like_Pase_dom"/>
</dbReference>
<dbReference type="InterPro" id="IPR029021">
    <property type="entry name" value="Prot-tyrosine_phosphatase-like"/>
</dbReference>
<dbReference type="Gene3D" id="2.30.29.30">
    <property type="entry name" value="Pleckstrin-homology domain (PH domain)/Phosphotyrosine-binding domain (PTB)"/>
    <property type="match status" value="1"/>
</dbReference>
<dbReference type="GO" id="GO:0005737">
    <property type="term" value="C:cytoplasm"/>
    <property type="evidence" value="ECO:0007669"/>
    <property type="project" value="UniProtKB-SubCell"/>
</dbReference>
<proteinExistence type="inferred from homology"/>
<reference evidence="11 13" key="2">
    <citation type="submission" date="2018-11" db="EMBL/GenBank/DDBJ databases">
        <authorList>
            <consortium name="Pathogen Informatics"/>
        </authorList>
    </citation>
    <scope>NUCLEOTIDE SEQUENCE [LARGE SCALE GENOMIC DNA]</scope>
</reference>
<dbReference type="AlphaFoldDB" id="A0A158Q6I3"/>